<evidence type="ECO:0000313" key="2">
    <source>
        <dbReference type="EMBL" id="KAH3787932.1"/>
    </source>
</evidence>
<comment type="caution">
    <text evidence="2">The sequence shown here is derived from an EMBL/GenBank/DDBJ whole genome shotgun (WGS) entry which is preliminary data.</text>
</comment>
<gene>
    <name evidence="2" type="ORF">DPMN_166059</name>
</gene>
<dbReference type="EMBL" id="JAIWYP010000008">
    <property type="protein sequence ID" value="KAH3787932.1"/>
    <property type="molecule type" value="Genomic_DNA"/>
</dbReference>
<keyword evidence="3" id="KW-1185">Reference proteome</keyword>
<reference evidence="2" key="1">
    <citation type="journal article" date="2019" name="bioRxiv">
        <title>The Genome of the Zebra Mussel, Dreissena polymorpha: A Resource for Invasive Species Research.</title>
        <authorList>
            <person name="McCartney M.A."/>
            <person name="Auch B."/>
            <person name="Kono T."/>
            <person name="Mallez S."/>
            <person name="Zhang Y."/>
            <person name="Obille A."/>
            <person name="Becker A."/>
            <person name="Abrahante J.E."/>
            <person name="Garbe J."/>
            <person name="Badalamenti J.P."/>
            <person name="Herman A."/>
            <person name="Mangelson H."/>
            <person name="Liachko I."/>
            <person name="Sullivan S."/>
            <person name="Sone E.D."/>
            <person name="Koren S."/>
            <person name="Silverstein K.A.T."/>
            <person name="Beckman K.B."/>
            <person name="Gohl D.M."/>
        </authorList>
    </citation>
    <scope>NUCLEOTIDE SEQUENCE</scope>
    <source>
        <strain evidence="2">Duluth1</strain>
        <tissue evidence="2">Whole animal</tissue>
    </source>
</reference>
<dbReference type="Proteomes" id="UP000828390">
    <property type="component" value="Unassembled WGS sequence"/>
</dbReference>
<organism evidence="2 3">
    <name type="scientific">Dreissena polymorpha</name>
    <name type="common">Zebra mussel</name>
    <name type="synonym">Mytilus polymorpha</name>
    <dbReference type="NCBI Taxonomy" id="45954"/>
    <lineage>
        <taxon>Eukaryota</taxon>
        <taxon>Metazoa</taxon>
        <taxon>Spiralia</taxon>
        <taxon>Lophotrochozoa</taxon>
        <taxon>Mollusca</taxon>
        <taxon>Bivalvia</taxon>
        <taxon>Autobranchia</taxon>
        <taxon>Heteroconchia</taxon>
        <taxon>Euheterodonta</taxon>
        <taxon>Imparidentia</taxon>
        <taxon>Neoheterodontei</taxon>
        <taxon>Myida</taxon>
        <taxon>Dreissenoidea</taxon>
        <taxon>Dreissenidae</taxon>
        <taxon>Dreissena</taxon>
    </lineage>
</organism>
<reference evidence="2" key="2">
    <citation type="submission" date="2020-11" db="EMBL/GenBank/DDBJ databases">
        <authorList>
            <person name="McCartney M.A."/>
            <person name="Auch B."/>
            <person name="Kono T."/>
            <person name="Mallez S."/>
            <person name="Becker A."/>
            <person name="Gohl D.M."/>
            <person name="Silverstein K.A.T."/>
            <person name="Koren S."/>
            <person name="Bechman K.B."/>
            <person name="Herman A."/>
            <person name="Abrahante J.E."/>
            <person name="Garbe J."/>
        </authorList>
    </citation>
    <scope>NUCLEOTIDE SEQUENCE</scope>
    <source>
        <strain evidence="2">Duluth1</strain>
        <tissue evidence="2">Whole animal</tissue>
    </source>
</reference>
<dbReference type="AlphaFoldDB" id="A0A9D4EXB1"/>
<name>A0A9D4EXB1_DREPO</name>
<protein>
    <submittedName>
        <fullName evidence="2">Uncharacterized protein</fullName>
    </submittedName>
</protein>
<feature type="region of interest" description="Disordered" evidence="1">
    <location>
        <begin position="59"/>
        <end position="85"/>
    </location>
</feature>
<accession>A0A9D4EXB1</accession>
<sequence>MALLFHTQQHISEKSNIVADNSASLCFIINSRKSYHLRPTHPTTHPSHPKAGRWMRWKASPMSHHQQQEELSFKTNSSNDTPITP</sequence>
<evidence type="ECO:0000256" key="1">
    <source>
        <dbReference type="SAM" id="MobiDB-lite"/>
    </source>
</evidence>
<feature type="compositionally biased region" description="Polar residues" evidence="1">
    <location>
        <begin position="73"/>
        <end position="85"/>
    </location>
</feature>
<proteinExistence type="predicted"/>
<evidence type="ECO:0000313" key="3">
    <source>
        <dbReference type="Proteomes" id="UP000828390"/>
    </source>
</evidence>